<feature type="binding site" evidence="9">
    <location>
        <begin position="54"/>
        <end position="57"/>
    </location>
    <ligand>
        <name>substrate</name>
    </ligand>
</feature>
<dbReference type="GO" id="GO:0046872">
    <property type="term" value="F:metal ion binding"/>
    <property type="evidence" value="ECO:0007669"/>
    <property type="project" value="UniProtKB-KW"/>
</dbReference>
<dbReference type="InterPro" id="IPR006543">
    <property type="entry name" value="Histidinol-phos"/>
</dbReference>
<comment type="subcellular location">
    <subcellularLocation>
        <location evidence="1 7">Cytoplasm</location>
    </subcellularLocation>
</comment>
<evidence type="ECO:0000256" key="11">
    <source>
        <dbReference type="PIRSR" id="PIRSR004682-4"/>
    </source>
</evidence>
<keyword evidence="13" id="KW-1185">Reference proteome</keyword>
<accession>A0A101JU17</accession>
<comment type="similarity">
    <text evidence="7">Belongs to the gmhB family.</text>
</comment>
<dbReference type="InterPro" id="IPR006549">
    <property type="entry name" value="HAD-SF_hydro_IIIA"/>
</dbReference>
<keyword evidence="11" id="KW-0862">Zinc</keyword>
<dbReference type="EMBL" id="LMBR01000003">
    <property type="protein sequence ID" value="KUL33089.1"/>
    <property type="molecule type" value="Genomic_DNA"/>
</dbReference>
<feature type="binding site" evidence="11">
    <location>
        <position position="142"/>
    </location>
    <ligand>
        <name>Mg(2+)</name>
        <dbReference type="ChEBI" id="CHEBI:18420"/>
    </ligand>
</feature>
<evidence type="ECO:0000256" key="4">
    <source>
        <dbReference type="ARBA" id="ARBA00022801"/>
    </source>
</evidence>
<feature type="binding site" evidence="11">
    <location>
        <position position="13"/>
    </location>
    <ligand>
        <name>Mg(2+)</name>
        <dbReference type="ChEBI" id="CHEBI:18420"/>
    </ligand>
</feature>
<keyword evidence="3 11" id="KW-0479">Metal-binding</keyword>
<dbReference type="NCBIfam" id="TIGR01662">
    <property type="entry name" value="HAD-SF-IIIA"/>
    <property type="match status" value="1"/>
</dbReference>
<protein>
    <recommendedName>
        <fullName evidence="6 7">D,D-heptose 1,7-bisphosphate phosphatase</fullName>
        <ecNumber evidence="7">3.1.3.-</ecNumber>
    </recommendedName>
</protein>
<feature type="site" description="Stabilizes the phosphoryl group" evidence="10">
    <location>
        <position position="54"/>
    </location>
</feature>
<dbReference type="CDD" id="cd07503">
    <property type="entry name" value="HAD_HisB-N"/>
    <property type="match status" value="1"/>
</dbReference>
<feature type="active site" description="Proton donor" evidence="8">
    <location>
        <position position="13"/>
    </location>
</feature>
<dbReference type="Pfam" id="PF13242">
    <property type="entry name" value="Hydrolase_like"/>
    <property type="match status" value="1"/>
</dbReference>
<dbReference type="Gene3D" id="3.40.50.1000">
    <property type="entry name" value="HAD superfamily/HAD-like"/>
    <property type="match status" value="1"/>
</dbReference>
<evidence type="ECO:0000256" key="9">
    <source>
        <dbReference type="PIRSR" id="PIRSR004682-2"/>
    </source>
</evidence>
<evidence type="ECO:0000256" key="10">
    <source>
        <dbReference type="PIRSR" id="PIRSR004682-3"/>
    </source>
</evidence>
<evidence type="ECO:0000256" key="2">
    <source>
        <dbReference type="ARBA" id="ARBA00022490"/>
    </source>
</evidence>
<evidence type="ECO:0000313" key="13">
    <source>
        <dbReference type="Proteomes" id="UP000053937"/>
    </source>
</evidence>
<name>A0A101JU17_CHLLI</name>
<comment type="caution">
    <text evidence="12">The sequence shown here is derived from an EMBL/GenBank/DDBJ whole genome shotgun (WGS) entry which is preliminary data.</text>
</comment>
<feature type="binding site" evidence="9">
    <location>
        <begin position="11"/>
        <end position="13"/>
    </location>
    <ligand>
        <name>substrate</name>
    </ligand>
</feature>
<dbReference type="InterPro" id="IPR036412">
    <property type="entry name" value="HAD-like_sf"/>
</dbReference>
<dbReference type="InterPro" id="IPR023214">
    <property type="entry name" value="HAD_sf"/>
</dbReference>
<dbReference type="AlphaFoldDB" id="A0A101JU17"/>
<dbReference type="GO" id="GO:0005975">
    <property type="term" value="P:carbohydrate metabolic process"/>
    <property type="evidence" value="ECO:0007669"/>
    <property type="project" value="InterPro"/>
</dbReference>
<reference evidence="12 13" key="1">
    <citation type="submission" date="2015-10" db="EMBL/GenBank/DDBJ databases">
        <title>Draft Genome Sequence of Chlorobium limicola strain Frasassi Growing under Artificial Lighting in the Frasassi Cave System.</title>
        <authorList>
            <person name="Mansor M."/>
            <person name="Macalady J."/>
        </authorList>
    </citation>
    <scope>NUCLEOTIDE SEQUENCE [LARGE SCALE GENOMIC DNA]</scope>
    <source>
        <strain evidence="12 13">Frasassi</strain>
    </source>
</reference>
<feature type="binding site" evidence="11">
    <location>
        <position position="11"/>
    </location>
    <ligand>
        <name>Mg(2+)</name>
        <dbReference type="ChEBI" id="CHEBI:18420"/>
    </ligand>
</feature>
<comment type="cofactor">
    <cofactor evidence="11">
        <name>Mg(2+)</name>
        <dbReference type="ChEBI" id="CHEBI:18420"/>
    </cofactor>
</comment>
<keyword evidence="11" id="KW-0460">Magnesium</keyword>
<dbReference type="PIRSF" id="PIRSF004682">
    <property type="entry name" value="GmhB"/>
    <property type="match status" value="1"/>
</dbReference>
<feature type="site" description="Stabilizes the phosphoryl group" evidence="10">
    <location>
        <position position="112"/>
    </location>
</feature>
<dbReference type="OrthoDB" id="9803871at2"/>
<comment type="cofactor">
    <cofactor evidence="11">
        <name>Zn(2+)</name>
        <dbReference type="ChEBI" id="CHEBI:29105"/>
    </cofactor>
</comment>
<dbReference type="NCBIfam" id="TIGR01656">
    <property type="entry name" value="Histidinol-ppas"/>
    <property type="match status" value="1"/>
</dbReference>
<dbReference type="InterPro" id="IPR004446">
    <property type="entry name" value="Heptose_bisP_phosphatase"/>
</dbReference>
<dbReference type="PANTHER" id="PTHR42891:SF1">
    <property type="entry name" value="D-GLYCERO-BETA-D-MANNO-HEPTOSE-1,7-BISPHOSPHATE 7-PHOSPHATASE"/>
    <property type="match status" value="1"/>
</dbReference>
<feature type="binding site" evidence="9">
    <location>
        <begin position="111"/>
        <end position="112"/>
    </location>
    <ligand>
        <name>substrate</name>
    </ligand>
</feature>
<keyword evidence="5 7" id="KW-0119">Carbohydrate metabolism</keyword>
<evidence type="ECO:0000256" key="5">
    <source>
        <dbReference type="ARBA" id="ARBA00023277"/>
    </source>
</evidence>
<sequence>MSETIRVLFLDRDGTINEDAGSYITSREQFRLIERAGEAVALARDAGFRIVVVTNQAGIARGITTIEEVEDLNRYLNELLSGWNTAYDRCYYCPSHPDYPNPLYDRFNACRKPETGMVERAIGDFLADGFVVDRSASFFIGDKMVDVECGLRSGLRPVLVRTGHNEERLCLERGILPEYVADDLYRAVTGHILV</sequence>
<feature type="binding site" evidence="11">
    <location>
        <position position="110"/>
    </location>
    <ligand>
        <name>Zn(2+)</name>
        <dbReference type="ChEBI" id="CHEBI:29105"/>
    </ligand>
</feature>
<evidence type="ECO:0000256" key="1">
    <source>
        <dbReference type="ARBA" id="ARBA00004496"/>
    </source>
</evidence>
<dbReference type="PANTHER" id="PTHR42891">
    <property type="entry name" value="D-GLYCERO-BETA-D-MANNO-HEPTOSE-1,7-BISPHOSPHATE 7-PHOSPHATASE"/>
    <property type="match status" value="1"/>
</dbReference>
<feature type="site" description="Stabilizes the phosphoryl group" evidence="10">
    <location>
        <position position="111"/>
    </location>
</feature>
<dbReference type="EC" id="3.1.3.-" evidence="7"/>
<feature type="binding site" evidence="9">
    <location>
        <begin position="19"/>
        <end position="23"/>
    </location>
    <ligand>
        <name>substrate</name>
    </ligand>
</feature>
<feature type="binding site" evidence="11">
    <location>
        <position position="143"/>
    </location>
    <ligand>
        <name>Mg(2+)</name>
        <dbReference type="ChEBI" id="CHEBI:18420"/>
    </ligand>
</feature>
<keyword evidence="4 7" id="KW-0378">Hydrolase</keyword>
<feature type="active site" description="Nucleophile" evidence="8">
    <location>
        <position position="11"/>
    </location>
</feature>
<feature type="binding site" evidence="9">
    <location>
        <position position="143"/>
    </location>
    <ligand>
        <name>substrate</name>
    </ligand>
</feature>
<evidence type="ECO:0000313" key="12">
    <source>
        <dbReference type="EMBL" id="KUL33089.1"/>
    </source>
</evidence>
<gene>
    <name evidence="12" type="ORF">ASB62_00615</name>
</gene>
<dbReference type="Proteomes" id="UP000053937">
    <property type="component" value="Unassembled WGS sequence"/>
</dbReference>
<proteinExistence type="inferred from homology"/>
<evidence type="ECO:0000256" key="6">
    <source>
        <dbReference type="ARBA" id="ARBA00031828"/>
    </source>
</evidence>
<feature type="binding site" evidence="11">
    <location>
        <position position="93"/>
    </location>
    <ligand>
        <name>Zn(2+)</name>
        <dbReference type="ChEBI" id="CHEBI:29105"/>
    </ligand>
</feature>
<dbReference type="RefSeq" id="WP_059138161.1">
    <property type="nucleotide sequence ID" value="NZ_LMBR01000003.1"/>
</dbReference>
<keyword evidence="2 7" id="KW-0963">Cytoplasm</keyword>
<dbReference type="SUPFAM" id="SSF56784">
    <property type="entry name" value="HAD-like"/>
    <property type="match status" value="1"/>
</dbReference>
<evidence type="ECO:0000256" key="3">
    <source>
        <dbReference type="ARBA" id="ARBA00022723"/>
    </source>
</evidence>
<evidence type="ECO:0000256" key="8">
    <source>
        <dbReference type="PIRSR" id="PIRSR004682-1"/>
    </source>
</evidence>
<organism evidence="12 13">
    <name type="scientific">Chlorobium limicola</name>
    <dbReference type="NCBI Taxonomy" id="1092"/>
    <lineage>
        <taxon>Bacteria</taxon>
        <taxon>Pseudomonadati</taxon>
        <taxon>Chlorobiota</taxon>
        <taxon>Chlorobiia</taxon>
        <taxon>Chlorobiales</taxon>
        <taxon>Chlorobiaceae</taxon>
        <taxon>Chlorobium/Pelodictyon group</taxon>
        <taxon>Chlorobium</taxon>
    </lineage>
</organism>
<dbReference type="GO" id="GO:0005737">
    <property type="term" value="C:cytoplasm"/>
    <property type="evidence" value="ECO:0007669"/>
    <property type="project" value="UniProtKB-SubCell"/>
</dbReference>
<dbReference type="GO" id="GO:0016791">
    <property type="term" value="F:phosphatase activity"/>
    <property type="evidence" value="ECO:0007669"/>
    <property type="project" value="InterPro"/>
</dbReference>
<evidence type="ECO:0000256" key="7">
    <source>
        <dbReference type="PIRNR" id="PIRNR004682"/>
    </source>
</evidence>